<dbReference type="Proteomes" id="UP001055072">
    <property type="component" value="Unassembled WGS sequence"/>
</dbReference>
<keyword evidence="2" id="KW-1185">Reference proteome</keyword>
<organism evidence="1 2">
    <name type="scientific">Irpex rosettiformis</name>
    <dbReference type="NCBI Taxonomy" id="378272"/>
    <lineage>
        <taxon>Eukaryota</taxon>
        <taxon>Fungi</taxon>
        <taxon>Dikarya</taxon>
        <taxon>Basidiomycota</taxon>
        <taxon>Agaricomycotina</taxon>
        <taxon>Agaricomycetes</taxon>
        <taxon>Polyporales</taxon>
        <taxon>Irpicaceae</taxon>
        <taxon>Irpex</taxon>
    </lineage>
</organism>
<dbReference type="EMBL" id="MU274942">
    <property type="protein sequence ID" value="KAI0084477.1"/>
    <property type="molecule type" value="Genomic_DNA"/>
</dbReference>
<proteinExistence type="predicted"/>
<protein>
    <submittedName>
        <fullName evidence="1">Uncharacterized protein</fullName>
    </submittedName>
</protein>
<name>A0ACB8TQY9_9APHY</name>
<reference evidence="1" key="1">
    <citation type="journal article" date="2021" name="Environ. Microbiol.">
        <title>Gene family expansions and transcriptome signatures uncover fungal adaptations to wood decay.</title>
        <authorList>
            <person name="Hage H."/>
            <person name="Miyauchi S."/>
            <person name="Viragh M."/>
            <person name="Drula E."/>
            <person name="Min B."/>
            <person name="Chaduli D."/>
            <person name="Navarro D."/>
            <person name="Favel A."/>
            <person name="Norest M."/>
            <person name="Lesage-Meessen L."/>
            <person name="Balint B."/>
            <person name="Merenyi Z."/>
            <person name="de Eugenio L."/>
            <person name="Morin E."/>
            <person name="Martinez A.T."/>
            <person name="Baldrian P."/>
            <person name="Stursova M."/>
            <person name="Martinez M.J."/>
            <person name="Novotny C."/>
            <person name="Magnuson J.K."/>
            <person name="Spatafora J.W."/>
            <person name="Maurice S."/>
            <person name="Pangilinan J."/>
            <person name="Andreopoulos W."/>
            <person name="LaButti K."/>
            <person name="Hundley H."/>
            <person name="Na H."/>
            <person name="Kuo A."/>
            <person name="Barry K."/>
            <person name="Lipzen A."/>
            <person name="Henrissat B."/>
            <person name="Riley R."/>
            <person name="Ahrendt S."/>
            <person name="Nagy L.G."/>
            <person name="Grigoriev I.V."/>
            <person name="Martin F."/>
            <person name="Rosso M.N."/>
        </authorList>
    </citation>
    <scope>NUCLEOTIDE SEQUENCE</scope>
    <source>
        <strain evidence="1">CBS 384.51</strain>
    </source>
</reference>
<comment type="caution">
    <text evidence="1">The sequence shown here is derived from an EMBL/GenBank/DDBJ whole genome shotgun (WGS) entry which is preliminary data.</text>
</comment>
<evidence type="ECO:0000313" key="1">
    <source>
        <dbReference type="EMBL" id="KAI0084477.1"/>
    </source>
</evidence>
<evidence type="ECO:0000313" key="2">
    <source>
        <dbReference type="Proteomes" id="UP001055072"/>
    </source>
</evidence>
<accession>A0ACB8TQY9</accession>
<sequence>MAPQERYHVFSLPPSLLETLVPRTILGSQPSQEATTRAPSPPPSTTQNGAARACNICLGATFTDVDEQRVHFRSDWHRYNVKMRVAGSNAVTEAQFAKLVDSLEDSISGSETTTSDPETDDSDDAVRTLVQKAKKLKARADEDEDEESGQKIPNAPVIWFHSPPATQIGVYKSIYPSHLSSSPSSSGQEFLTELKAMQTGGGEIGRKWALFMTAGGHFAGAIIRVSKPDGEGYEESGITKRGKPKKPKPDTEVLLHKTFHRYTTRRKQGGSQSVNDNAKSKAVSAGAMLRRYGEQALRDDIRNLINDWIEELDDCERIFIRASVSNRKIFLGYEGAPLHKDDDRLRTFPFPTRRPTQSELQRCLLELTQVKVSHLTEEALRAQDEEYLAARPKPKPVLSSAIIAPSKPSQPQVTPEELARLRAEHELRIRWERATDMVERGKVDALKSFLTKDDPLGGGVNARMPDGVPDGGPGQTLLMFAARRGQEEVLRWLLEDARADPTLSVGRTAGLADVEENGAGAEEEDEAARPLVGGSRRTAYDFASTRNVRNIFRRCAADHPDWWDWVGTGEHSARVPSILSKEMEEGRDEKKKARRKGLKDKIREREALQKEKDNELEAQKVVELPKPIPAPSKPTKDDGPRKLGGSTTAQESVMGLTPEMRARIERERRARAAEARLKK</sequence>
<gene>
    <name evidence="1" type="ORF">BDY19DRAFT_533305</name>
</gene>